<keyword evidence="7" id="KW-0804">Transcription</keyword>
<evidence type="ECO:0000256" key="9">
    <source>
        <dbReference type="ARBA" id="ARBA00024343"/>
    </source>
</evidence>
<feature type="region of interest" description="Disordered" evidence="10">
    <location>
        <begin position="1"/>
        <end position="62"/>
    </location>
</feature>
<gene>
    <name evidence="12" type="ORF">BUALT_Bualt03G0134100</name>
</gene>
<dbReference type="PRINTS" id="PR00367">
    <property type="entry name" value="ETHRSPELEMNT"/>
</dbReference>
<organism evidence="12 13">
    <name type="scientific">Buddleja alternifolia</name>
    <dbReference type="NCBI Taxonomy" id="168488"/>
    <lineage>
        <taxon>Eukaryota</taxon>
        <taxon>Viridiplantae</taxon>
        <taxon>Streptophyta</taxon>
        <taxon>Embryophyta</taxon>
        <taxon>Tracheophyta</taxon>
        <taxon>Spermatophyta</taxon>
        <taxon>Magnoliopsida</taxon>
        <taxon>eudicotyledons</taxon>
        <taxon>Gunneridae</taxon>
        <taxon>Pentapetalae</taxon>
        <taxon>asterids</taxon>
        <taxon>lamiids</taxon>
        <taxon>Lamiales</taxon>
        <taxon>Scrophulariaceae</taxon>
        <taxon>Buddlejeae</taxon>
        <taxon>Buddleja</taxon>
    </lineage>
</organism>
<proteinExistence type="inferred from homology"/>
<accession>A0AAV6XUE4</accession>
<keyword evidence="2" id="KW-0936">Ethylene signaling pathway</keyword>
<dbReference type="PROSITE" id="PS51032">
    <property type="entry name" value="AP2_ERF"/>
    <property type="match status" value="1"/>
</dbReference>
<feature type="domain" description="AP2/ERF" evidence="11">
    <location>
        <begin position="142"/>
        <end position="199"/>
    </location>
</feature>
<keyword evidence="13" id="KW-1185">Reference proteome</keyword>
<dbReference type="InterPro" id="IPR036955">
    <property type="entry name" value="AP2/ERF_dom_sf"/>
</dbReference>
<dbReference type="CDD" id="cd00018">
    <property type="entry name" value="AP2"/>
    <property type="match status" value="1"/>
</dbReference>
<dbReference type="InterPro" id="IPR016177">
    <property type="entry name" value="DNA-bd_dom_sf"/>
</dbReference>
<protein>
    <recommendedName>
        <fullName evidence="11">AP2/ERF domain-containing protein</fullName>
    </recommendedName>
</protein>
<dbReference type="Pfam" id="PF00847">
    <property type="entry name" value="AP2"/>
    <property type="match status" value="1"/>
</dbReference>
<evidence type="ECO:0000256" key="10">
    <source>
        <dbReference type="SAM" id="MobiDB-lite"/>
    </source>
</evidence>
<dbReference type="FunFam" id="3.30.730.10:FF:000001">
    <property type="entry name" value="Ethylene-responsive transcription factor 2"/>
    <property type="match status" value="1"/>
</dbReference>
<evidence type="ECO:0000256" key="6">
    <source>
        <dbReference type="ARBA" id="ARBA00023159"/>
    </source>
</evidence>
<dbReference type="PANTHER" id="PTHR31657">
    <property type="entry name" value="ETHYLENE-RESPONSIVE TRANSCRIPTION FACTOR ERF061"/>
    <property type="match status" value="1"/>
</dbReference>
<evidence type="ECO:0000256" key="4">
    <source>
        <dbReference type="ARBA" id="ARBA00023015"/>
    </source>
</evidence>
<comment type="similarity">
    <text evidence="9">Belongs to the AP2/ERF transcription factor family. ERF subfamily.</text>
</comment>
<dbReference type="Proteomes" id="UP000826271">
    <property type="component" value="Unassembled WGS sequence"/>
</dbReference>
<evidence type="ECO:0000259" key="11">
    <source>
        <dbReference type="PROSITE" id="PS51032"/>
    </source>
</evidence>
<keyword evidence="4" id="KW-0805">Transcription regulation</keyword>
<feature type="compositionally biased region" description="Polar residues" evidence="10">
    <location>
        <begin position="29"/>
        <end position="49"/>
    </location>
</feature>
<dbReference type="GO" id="GO:0005634">
    <property type="term" value="C:nucleus"/>
    <property type="evidence" value="ECO:0007669"/>
    <property type="project" value="UniProtKB-SubCell"/>
</dbReference>
<dbReference type="SUPFAM" id="SSF54171">
    <property type="entry name" value="DNA-binding domain"/>
    <property type="match status" value="1"/>
</dbReference>
<dbReference type="GO" id="GO:0003700">
    <property type="term" value="F:DNA-binding transcription factor activity"/>
    <property type="evidence" value="ECO:0007669"/>
    <property type="project" value="InterPro"/>
</dbReference>
<dbReference type="GO" id="GO:0006952">
    <property type="term" value="P:defense response"/>
    <property type="evidence" value="ECO:0007669"/>
    <property type="project" value="UniProtKB-KW"/>
</dbReference>
<dbReference type="PANTHER" id="PTHR31657:SF87">
    <property type="entry name" value="ETHYLENE-RESPONSIVE TRANSCRIPTION FACTOR RAP2-13"/>
    <property type="match status" value="1"/>
</dbReference>
<keyword evidence="6" id="KW-0010">Activator</keyword>
<dbReference type="GO" id="GO:0009873">
    <property type="term" value="P:ethylene-activated signaling pathway"/>
    <property type="evidence" value="ECO:0007669"/>
    <property type="project" value="UniProtKB-KW"/>
</dbReference>
<evidence type="ECO:0000313" key="13">
    <source>
        <dbReference type="Proteomes" id="UP000826271"/>
    </source>
</evidence>
<evidence type="ECO:0000256" key="2">
    <source>
        <dbReference type="ARBA" id="ARBA00022745"/>
    </source>
</evidence>
<reference evidence="12" key="1">
    <citation type="submission" date="2019-10" db="EMBL/GenBank/DDBJ databases">
        <authorList>
            <person name="Zhang R."/>
            <person name="Pan Y."/>
            <person name="Wang J."/>
            <person name="Ma R."/>
            <person name="Yu S."/>
        </authorList>
    </citation>
    <scope>NUCLEOTIDE SEQUENCE</scope>
    <source>
        <strain evidence="12">LA-IB0</strain>
        <tissue evidence="12">Leaf</tissue>
    </source>
</reference>
<dbReference type="AlphaFoldDB" id="A0AAV6XUE4"/>
<evidence type="ECO:0000256" key="7">
    <source>
        <dbReference type="ARBA" id="ARBA00023163"/>
    </source>
</evidence>
<feature type="compositionally biased region" description="Polar residues" evidence="10">
    <location>
        <begin position="1"/>
        <end position="21"/>
    </location>
</feature>
<dbReference type="EMBL" id="WHWC01000003">
    <property type="protein sequence ID" value="KAG8386294.1"/>
    <property type="molecule type" value="Genomic_DNA"/>
</dbReference>
<dbReference type="InterPro" id="IPR051758">
    <property type="entry name" value="ERF/AP2-like"/>
</dbReference>
<comment type="subcellular location">
    <subcellularLocation>
        <location evidence="1">Nucleus</location>
    </subcellularLocation>
</comment>
<dbReference type="GO" id="GO:0000976">
    <property type="term" value="F:transcription cis-regulatory region binding"/>
    <property type="evidence" value="ECO:0007669"/>
    <property type="project" value="UniProtKB-ARBA"/>
</dbReference>
<evidence type="ECO:0000313" key="12">
    <source>
        <dbReference type="EMBL" id="KAG8386294.1"/>
    </source>
</evidence>
<comment type="caution">
    <text evidence="12">The sequence shown here is derived from an EMBL/GenBank/DDBJ whole genome shotgun (WGS) entry which is preliminary data.</text>
</comment>
<evidence type="ECO:0000256" key="5">
    <source>
        <dbReference type="ARBA" id="ARBA00023125"/>
    </source>
</evidence>
<keyword evidence="5" id="KW-0238">DNA-binding</keyword>
<evidence type="ECO:0000256" key="8">
    <source>
        <dbReference type="ARBA" id="ARBA00023242"/>
    </source>
</evidence>
<evidence type="ECO:0000256" key="1">
    <source>
        <dbReference type="ARBA" id="ARBA00004123"/>
    </source>
</evidence>
<dbReference type="Gene3D" id="3.30.730.10">
    <property type="entry name" value="AP2/ERF domain"/>
    <property type="match status" value="1"/>
</dbReference>
<keyword evidence="8" id="KW-0539">Nucleus</keyword>
<sequence>MEISNFTNTNKQTEYGNLNHQNKPDHATKSCTTTPNNNEPQFSPDQKQTIIPKRPLKKIRSPNHLPRSKLVFPFALDDDDLQTAMTSYLPPKTFSTPPPHEQINNDRNMISFAHQSDHHDHGFGKTENGVDRLRNSLNAPKVYRGVRQRHWGKWVAEIRLPRNRTRLWLGTFETPEEAALAYDRQAFRFRGETARLNFPHLFLSGNKNPGHAEPGRASTSPLISPICAINNSDEREEDLIRDRVNNNSSEGKNLEMGYYPSLDGLGYEKLADFVLGGGELESFESQIWGSNNNNMIGDGLLNPSRPDSYPEWQKSGINTDFLNLCDVSLPASTDELLSAMDVQMLQENSTSHSNPWKYI</sequence>
<dbReference type="SMART" id="SM00380">
    <property type="entry name" value="AP2"/>
    <property type="match status" value="1"/>
</dbReference>
<name>A0AAV6XUE4_9LAMI</name>
<keyword evidence="3" id="KW-0611">Plant defense</keyword>
<dbReference type="InterPro" id="IPR001471">
    <property type="entry name" value="AP2/ERF_dom"/>
</dbReference>
<evidence type="ECO:0000256" key="3">
    <source>
        <dbReference type="ARBA" id="ARBA00022821"/>
    </source>
</evidence>